<dbReference type="SUPFAM" id="SSF47113">
    <property type="entry name" value="Histone-fold"/>
    <property type="match status" value="1"/>
</dbReference>
<dbReference type="PANTHER" id="PTHR22980:SF0">
    <property type="entry name" value="CENTROMERE PROTEIN S"/>
    <property type="match status" value="1"/>
</dbReference>
<sequence>QLKAAIWYTVGKLCHAHESKIQMTVTPQFIAALAEMVYYHLECLGQDLEMFAQHAGRSMIKVEDV</sequence>
<dbReference type="CDD" id="cd22919">
    <property type="entry name" value="HFD_CENP-S"/>
    <property type="match status" value="1"/>
</dbReference>
<evidence type="ECO:0000313" key="6">
    <source>
        <dbReference type="EMBL" id="RKP23257.1"/>
    </source>
</evidence>
<dbReference type="GO" id="GO:0006281">
    <property type="term" value="P:DNA repair"/>
    <property type="evidence" value="ECO:0007669"/>
    <property type="project" value="UniProtKB-KW"/>
</dbReference>
<dbReference type="GO" id="GO:0031297">
    <property type="term" value="P:replication fork processing"/>
    <property type="evidence" value="ECO:0007669"/>
    <property type="project" value="TreeGrafter"/>
</dbReference>
<reference evidence="6" key="2">
    <citation type="submission" date="2018-07" db="EMBL/GenBank/DDBJ databases">
        <title>Leveraging single-cell genomics to expand the Fungal Tree of Life.</title>
        <authorList>
            <consortium name="DOE Joint Genome Institute"/>
            <person name="Ahrendt S.R."/>
            <person name="Quandt C.A."/>
            <person name="Ciobanu D."/>
            <person name="Clum A."/>
            <person name="Salamov A."/>
            <person name="Andreopoulos B."/>
            <person name="Cheng J.-F."/>
            <person name="Woyke T."/>
            <person name="Pelin A."/>
            <person name="Henrissat B."/>
            <person name="Reynolds N."/>
            <person name="Benny G.L."/>
            <person name="Smith M.E."/>
            <person name="James T.Y."/>
            <person name="Grigoriev I.V."/>
        </authorList>
    </citation>
    <scope>NUCLEOTIDE SEQUENCE</scope>
    <source>
        <strain evidence="6">Benny S71-1</strain>
    </source>
</reference>
<evidence type="ECO:0000256" key="2">
    <source>
        <dbReference type="ARBA" id="ARBA00022763"/>
    </source>
</evidence>
<dbReference type="Pfam" id="PF15630">
    <property type="entry name" value="CENP-S"/>
    <property type="match status" value="1"/>
</dbReference>
<gene>
    <name evidence="6" type="ORF">SYNPS1DRAFT_1860</name>
    <name evidence="5" type="ORF">SYNPS1DRAFT_6317</name>
</gene>
<dbReference type="GO" id="GO:0071821">
    <property type="term" value="C:FANCM-MHF complex"/>
    <property type="evidence" value="ECO:0007669"/>
    <property type="project" value="InterPro"/>
</dbReference>
<keyword evidence="2" id="KW-0227">DNA damage</keyword>
<dbReference type="GO" id="GO:0003677">
    <property type="term" value="F:DNA binding"/>
    <property type="evidence" value="ECO:0007669"/>
    <property type="project" value="UniProtKB-KW"/>
</dbReference>
<dbReference type="EMBL" id="KZ991164">
    <property type="protein sequence ID" value="RKP23257.1"/>
    <property type="molecule type" value="Genomic_DNA"/>
</dbReference>
<feature type="non-terminal residue" evidence="6">
    <location>
        <position position="65"/>
    </location>
</feature>
<name>A0A4P9YTK7_9FUNG</name>
<keyword evidence="7" id="KW-1185">Reference proteome</keyword>
<dbReference type="AlphaFoldDB" id="A0A4P9YTK7"/>
<dbReference type="GO" id="GO:0046982">
    <property type="term" value="F:protein heterodimerization activity"/>
    <property type="evidence" value="ECO:0007669"/>
    <property type="project" value="InterPro"/>
</dbReference>
<comment type="similarity">
    <text evidence="1">Belongs to the TAF9 family. CENP-S/MHF1 subfamily.</text>
</comment>
<keyword evidence="3" id="KW-0238">DNA-binding</keyword>
<dbReference type="InterPro" id="IPR029003">
    <property type="entry name" value="CENP-S/Mhf1"/>
</dbReference>
<keyword evidence="4" id="KW-0234">DNA repair</keyword>
<evidence type="ECO:0000313" key="7">
    <source>
        <dbReference type="Proteomes" id="UP000278143"/>
    </source>
</evidence>
<evidence type="ECO:0000313" key="5">
    <source>
        <dbReference type="EMBL" id="RKP23070.1"/>
    </source>
</evidence>
<dbReference type="Gene3D" id="1.10.20.10">
    <property type="entry name" value="Histone, subunit A"/>
    <property type="match status" value="1"/>
</dbReference>
<protein>
    <submittedName>
        <fullName evidence="6">Kinetochore component CENP-S</fullName>
    </submittedName>
</protein>
<reference evidence="7" key="1">
    <citation type="journal article" date="2018" name="Nat. Microbiol.">
        <title>Leveraging single-cell genomics to expand the fungal tree of life.</title>
        <authorList>
            <person name="Ahrendt S.R."/>
            <person name="Quandt C.A."/>
            <person name="Ciobanu D."/>
            <person name="Clum A."/>
            <person name="Salamov A."/>
            <person name="Andreopoulos B."/>
            <person name="Cheng J.F."/>
            <person name="Woyke T."/>
            <person name="Pelin A."/>
            <person name="Henrissat B."/>
            <person name="Reynolds N.K."/>
            <person name="Benny G.L."/>
            <person name="Smith M.E."/>
            <person name="James T.Y."/>
            <person name="Grigoriev I.V."/>
        </authorList>
    </citation>
    <scope>NUCLEOTIDE SEQUENCE [LARGE SCALE GENOMIC DNA]</scope>
    <source>
        <strain evidence="7">Benny S71-1</strain>
    </source>
</reference>
<dbReference type="GO" id="GO:0003682">
    <property type="term" value="F:chromatin binding"/>
    <property type="evidence" value="ECO:0007669"/>
    <property type="project" value="TreeGrafter"/>
</dbReference>
<dbReference type="EMBL" id="KZ991341">
    <property type="protein sequence ID" value="RKP23070.1"/>
    <property type="molecule type" value="Genomic_DNA"/>
</dbReference>
<evidence type="ECO:0000256" key="1">
    <source>
        <dbReference type="ARBA" id="ARBA00006612"/>
    </source>
</evidence>
<accession>A0A4P9YTK7</accession>
<feature type="non-terminal residue" evidence="6">
    <location>
        <position position="1"/>
    </location>
</feature>
<evidence type="ECO:0000256" key="4">
    <source>
        <dbReference type="ARBA" id="ARBA00023204"/>
    </source>
</evidence>
<dbReference type="InterPro" id="IPR009072">
    <property type="entry name" value="Histone-fold"/>
</dbReference>
<dbReference type="GO" id="GO:0000712">
    <property type="term" value="P:resolution of meiotic recombination intermediates"/>
    <property type="evidence" value="ECO:0007669"/>
    <property type="project" value="TreeGrafter"/>
</dbReference>
<dbReference type="OrthoDB" id="1872155at2759"/>
<organism evidence="6 7">
    <name type="scientific">Syncephalis pseudoplumigaleata</name>
    <dbReference type="NCBI Taxonomy" id="1712513"/>
    <lineage>
        <taxon>Eukaryota</taxon>
        <taxon>Fungi</taxon>
        <taxon>Fungi incertae sedis</taxon>
        <taxon>Zoopagomycota</taxon>
        <taxon>Zoopagomycotina</taxon>
        <taxon>Zoopagomycetes</taxon>
        <taxon>Zoopagales</taxon>
        <taxon>Piptocephalidaceae</taxon>
        <taxon>Syncephalis</taxon>
    </lineage>
</organism>
<evidence type="ECO:0000256" key="3">
    <source>
        <dbReference type="ARBA" id="ARBA00023125"/>
    </source>
</evidence>
<dbReference type="Proteomes" id="UP000278143">
    <property type="component" value="Unassembled WGS sequence"/>
</dbReference>
<proteinExistence type="inferred from homology"/>
<dbReference type="PANTHER" id="PTHR22980">
    <property type="entry name" value="CORTISTATIN"/>
    <property type="match status" value="1"/>
</dbReference>